<dbReference type="InterPro" id="IPR009003">
    <property type="entry name" value="Peptidase_S1_PA"/>
</dbReference>
<dbReference type="InterPro" id="IPR043504">
    <property type="entry name" value="Peptidase_S1_PA_chymotrypsin"/>
</dbReference>
<dbReference type="Gene3D" id="2.30.42.10">
    <property type="match status" value="1"/>
</dbReference>
<dbReference type="PRINTS" id="PR00834">
    <property type="entry name" value="PROTEASES2C"/>
</dbReference>
<gene>
    <name evidence="2" type="ORF">MNKW57_26220</name>
</gene>
<dbReference type="PANTHER" id="PTHR45980:SF9">
    <property type="entry name" value="PROTEASE DO-LIKE 10, MITOCHONDRIAL-RELATED"/>
    <property type="match status" value="1"/>
</dbReference>
<dbReference type="InterPro" id="IPR001478">
    <property type="entry name" value="PDZ"/>
</dbReference>
<protein>
    <recommendedName>
        <fullName evidence="1">PDZ domain-containing protein</fullName>
    </recommendedName>
</protein>
<proteinExistence type="predicted"/>
<dbReference type="PANTHER" id="PTHR45980">
    <property type="match status" value="1"/>
</dbReference>
<dbReference type="EMBL" id="BSYJ01000005">
    <property type="protein sequence ID" value="GMG88301.1"/>
    <property type="molecule type" value="Genomic_DNA"/>
</dbReference>
<organism evidence="2 3">
    <name type="scientific">Biformimicrobium ophioploci</name>
    <dbReference type="NCBI Taxonomy" id="3036711"/>
    <lineage>
        <taxon>Bacteria</taxon>
        <taxon>Pseudomonadati</taxon>
        <taxon>Pseudomonadota</taxon>
        <taxon>Gammaproteobacteria</taxon>
        <taxon>Cellvibrionales</taxon>
        <taxon>Microbulbiferaceae</taxon>
        <taxon>Biformimicrobium</taxon>
    </lineage>
</organism>
<evidence type="ECO:0000259" key="1">
    <source>
        <dbReference type="PROSITE" id="PS50106"/>
    </source>
</evidence>
<dbReference type="RefSeq" id="WP_285764907.1">
    <property type="nucleotide sequence ID" value="NZ_BSYJ01000005.1"/>
</dbReference>
<keyword evidence="3" id="KW-1185">Reference proteome</keyword>
<dbReference type="SUPFAM" id="SSF50156">
    <property type="entry name" value="PDZ domain-like"/>
    <property type="match status" value="2"/>
</dbReference>
<comment type="caution">
    <text evidence="2">The sequence shown here is derived from an EMBL/GenBank/DDBJ whole genome shotgun (WGS) entry which is preliminary data.</text>
</comment>
<sequence>MTEKSGETARRKMTAVIQVYVEGYAGEQIETILNPMVESPDEWTGSGFFVECEYGKDIIVTNAHVIRNSKSIEIVSMLTSEEKFKCEAIGLVDTLEPDIAIIRLCDGERARFEEVAGCAIPCLRIDSRFAINRGTPVRAIGYPLGMEEPNITAGEVTNFIGGDRVSADRFVTDAAINPGNSGGPALNQHGDVIGINTSIAREADNIGFITPAVFIDIILKNLFEQSCLDLGDIGGSLQKNSDIVAAQLSQEKATGVVVIEVEPGGLLESAGAQHGDVLLAINGIELDRHGICKDEHHYHRFNLFDKIKTLPLGSAIELDVLRDGNQFKASGIVAARPQTKLNSHPALSQRRFLFVWGLLIQPLSYEILAALSITEQYTTGDIFRHFNENKERLVITHIESEGPAHEQEWIMGEVLYAFDGTPITDLEDLAARISASDGLAKLQCESGVIGFFDCKDTRADINTALEFIAAKHKA</sequence>
<dbReference type="SMART" id="SM00228">
    <property type="entry name" value="PDZ"/>
    <property type="match status" value="1"/>
</dbReference>
<dbReference type="PROSITE" id="PS50106">
    <property type="entry name" value="PDZ"/>
    <property type="match status" value="1"/>
</dbReference>
<dbReference type="Pfam" id="PF13365">
    <property type="entry name" value="Trypsin_2"/>
    <property type="match status" value="1"/>
</dbReference>
<feature type="domain" description="PDZ" evidence="1">
    <location>
        <begin position="231"/>
        <end position="286"/>
    </location>
</feature>
<reference evidence="2 3" key="1">
    <citation type="submission" date="2023-04" db="EMBL/GenBank/DDBJ databases">
        <title>Marinobulbifer ophiurae gen. nov., sp. Nov., isolate from tissue of brittle star Ophioplocus japonicus.</title>
        <authorList>
            <person name="Kawano K."/>
            <person name="Sawayama S."/>
            <person name="Nakagawa S."/>
        </authorList>
    </citation>
    <scope>NUCLEOTIDE SEQUENCE [LARGE SCALE GENOMIC DNA]</scope>
    <source>
        <strain evidence="2 3">NKW57</strain>
    </source>
</reference>
<dbReference type="InterPro" id="IPR001940">
    <property type="entry name" value="Peptidase_S1C"/>
</dbReference>
<accession>A0ABQ6M1S2</accession>
<dbReference type="SUPFAM" id="SSF50494">
    <property type="entry name" value="Trypsin-like serine proteases"/>
    <property type="match status" value="1"/>
</dbReference>
<evidence type="ECO:0000313" key="2">
    <source>
        <dbReference type="EMBL" id="GMG88301.1"/>
    </source>
</evidence>
<name>A0ABQ6M1S2_9GAMM</name>
<dbReference type="InterPro" id="IPR036034">
    <property type="entry name" value="PDZ_sf"/>
</dbReference>
<dbReference type="Gene3D" id="2.40.10.10">
    <property type="entry name" value="Trypsin-like serine proteases"/>
    <property type="match status" value="2"/>
</dbReference>
<evidence type="ECO:0000313" key="3">
    <source>
        <dbReference type="Proteomes" id="UP001224392"/>
    </source>
</evidence>
<dbReference type="Proteomes" id="UP001224392">
    <property type="component" value="Unassembled WGS sequence"/>
</dbReference>